<dbReference type="OrthoDB" id="2187052at2759"/>
<keyword evidence="3" id="KW-1185">Reference proteome</keyword>
<dbReference type="Pfam" id="PF17025">
    <property type="entry name" value="DUF5099"/>
    <property type="match status" value="1"/>
</dbReference>
<accession>I3EK17</accession>
<reference evidence="2" key="1">
    <citation type="submission" date="2011-01" db="EMBL/GenBank/DDBJ databases">
        <title>The Genome Sequence of Nematocida parisii strain ERTm3.</title>
        <authorList>
            <consortium name="The Broad Institute Genome Sequencing Platform"/>
            <consortium name="The Broad Institute Genome Sequencing Center for Infectious Disease"/>
            <person name="Cuomo C."/>
            <person name="Troemel E."/>
            <person name="Young S.K."/>
            <person name="Zeng Q."/>
            <person name="Gargeya S."/>
            <person name="Fitzgerald M."/>
            <person name="Haas B."/>
            <person name="Abouelleil A."/>
            <person name="Alvarado L."/>
            <person name="Arachchi H.M."/>
            <person name="Berlin A."/>
            <person name="Chapman S.B."/>
            <person name="Gearin G."/>
            <person name="Goldberg J."/>
            <person name="Griggs A."/>
            <person name="Gujja S."/>
            <person name="Hansen M."/>
            <person name="Heiman D."/>
            <person name="Howarth C."/>
            <person name="Larimer J."/>
            <person name="Lui A."/>
            <person name="MacDonald P.J.P."/>
            <person name="McCowen C."/>
            <person name="Montmayeur A."/>
            <person name="Murphy C."/>
            <person name="Neiman D."/>
            <person name="Pearson M."/>
            <person name="Priest M."/>
            <person name="Roberts A."/>
            <person name="Saif S."/>
            <person name="Shea T."/>
            <person name="Sisk P."/>
            <person name="Stolte C."/>
            <person name="Sykes S."/>
            <person name="Wortman J."/>
            <person name="Nusbaum C."/>
            <person name="Birren B."/>
        </authorList>
    </citation>
    <scope>NUCLEOTIDE SEQUENCE</scope>
    <source>
        <strain evidence="2">ERTm3</strain>
    </source>
</reference>
<protein>
    <submittedName>
        <fullName evidence="2">Uncharacterized protein</fullName>
    </submittedName>
</protein>
<gene>
    <name evidence="2" type="ORF">NEQG_00334</name>
</gene>
<feature type="chain" id="PRO_5003670548" evidence="1">
    <location>
        <begin position="20"/>
        <end position="162"/>
    </location>
</feature>
<evidence type="ECO:0000313" key="2">
    <source>
        <dbReference type="EMBL" id="EIJ89564.1"/>
    </source>
</evidence>
<dbReference type="Proteomes" id="UP000002872">
    <property type="component" value="Unassembled WGS sequence"/>
</dbReference>
<evidence type="ECO:0000313" key="3">
    <source>
        <dbReference type="Proteomes" id="UP000002872"/>
    </source>
</evidence>
<sequence length="162" mass="18516">MLLIVFTGVLALFLTVLFSKKVIQRKNAVCLSVKRPKWVFIINMYGCVPKETIEKLGKTHDIKLTVQETDQDTFQSNHAKFCKMIGESKTKVPYNEIVEFISKNKSVFPDIVILCSDTTVFKTNSPFLLYSAEVLHFRKNFSSDVLESALNHYSLCEVRNGK</sequence>
<dbReference type="InParanoid" id="I3EK17"/>
<dbReference type="AlphaFoldDB" id="I3EK17"/>
<dbReference type="HOGENOM" id="CLU_1635846_0_0_1"/>
<evidence type="ECO:0000256" key="1">
    <source>
        <dbReference type="SAM" id="SignalP"/>
    </source>
</evidence>
<dbReference type="InterPro" id="IPR031503">
    <property type="entry name" value="DUF5099"/>
</dbReference>
<feature type="signal peptide" evidence="1">
    <location>
        <begin position="1"/>
        <end position="19"/>
    </location>
</feature>
<name>I3EK17_NEMP3</name>
<dbReference type="OMA" id="DLIIYCN"/>
<proteinExistence type="predicted"/>
<keyword evidence="1" id="KW-0732">Signal</keyword>
<dbReference type="VEuPathDB" id="MicrosporidiaDB:NEQG_00334"/>
<dbReference type="EMBL" id="GL870876">
    <property type="protein sequence ID" value="EIJ89564.1"/>
    <property type="molecule type" value="Genomic_DNA"/>
</dbReference>
<organism evidence="2 3">
    <name type="scientific">Nematocida parisii (strain ERTm3)</name>
    <name type="common">Nematode killer fungus</name>
    <dbReference type="NCBI Taxonomy" id="935791"/>
    <lineage>
        <taxon>Eukaryota</taxon>
        <taxon>Fungi</taxon>
        <taxon>Fungi incertae sedis</taxon>
        <taxon>Microsporidia</taxon>
        <taxon>Nematocida</taxon>
    </lineage>
</organism>